<dbReference type="EMBL" id="JBAMMX010000028">
    <property type="protein sequence ID" value="KAK6912319.1"/>
    <property type="molecule type" value="Genomic_DNA"/>
</dbReference>
<organism evidence="1 2">
    <name type="scientific">Dillenia turbinata</name>
    <dbReference type="NCBI Taxonomy" id="194707"/>
    <lineage>
        <taxon>Eukaryota</taxon>
        <taxon>Viridiplantae</taxon>
        <taxon>Streptophyta</taxon>
        <taxon>Embryophyta</taxon>
        <taxon>Tracheophyta</taxon>
        <taxon>Spermatophyta</taxon>
        <taxon>Magnoliopsida</taxon>
        <taxon>eudicotyledons</taxon>
        <taxon>Gunneridae</taxon>
        <taxon>Pentapetalae</taxon>
        <taxon>Dilleniales</taxon>
        <taxon>Dilleniaceae</taxon>
        <taxon>Dillenia</taxon>
    </lineage>
</organism>
<protein>
    <submittedName>
        <fullName evidence="1">Uncharacterized protein</fullName>
    </submittedName>
</protein>
<gene>
    <name evidence="1" type="ORF">RJ641_024412</name>
</gene>
<reference evidence="1 2" key="1">
    <citation type="submission" date="2023-12" db="EMBL/GenBank/DDBJ databases">
        <title>A high-quality genome assembly for Dillenia turbinata (Dilleniales).</title>
        <authorList>
            <person name="Chanderbali A."/>
        </authorList>
    </citation>
    <scope>NUCLEOTIDE SEQUENCE [LARGE SCALE GENOMIC DNA]</scope>
    <source>
        <strain evidence="1">LSX21</strain>
        <tissue evidence="1">Leaf</tissue>
    </source>
</reference>
<keyword evidence="2" id="KW-1185">Reference proteome</keyword>
<name>A0AAN8UGG4_9MAGN</name>
<dbReference type="Proteomes" id="UP001370490">
    <property type="component" value="Unassembled WGS sequence"/>
</dbReference>
<evidence type="ECO:0000313" key="2">
    <source>
        <dbReference type="Proteomes" id="UP001370490"/>
    </source>
</evidence>
<accession>A0AAN8UGG4</accession>
<comment type="caution">
    <text evidence="1">The sequence shown here is derived from an EMBL/GenBank/DDBJ whole genome shotgun (WGS) entry which is preliminary data.</text>
</comment>
<evidence type="ECO:0000313" key="1">
    <source>
        <dbReference type="EMBL" id="KAK6912319.1"/>
    </source>
</evidence>
<dbReference type="AlphaFoldDB" id="A0AAN8UGG4"/>
<proteinExistence type="predicted"/>
<sequence length="67" mass="7751">MDMKENPKACHENPKGFLLLFFILGQRISGPFCQRDLRSTWVESSWGDANLLDFTCGYLKYENTAFV</sequence>